<evidence type="ECO:0000313" key="1">
    <source>
        <dbReference type="EMBL" id="QRC91489.1"/>
    </source>
</evidence>
<evidence type="ECO:0000313" key="2">
    <source>
        <dbReference type="Proteomes" id="UP000663193"/>
    </source>
</evidence>
<dbReference type="VEuPathDB" id="FungiDB:JI435_401400"/>
<protein>
    <submittedName>
        <fullName evidence="1">Uncharacterized protein</fullName>
    </submittedName>
</protein>
<dbReference type="Proteomes" id="UP000663193">
    <property type="component" value="Chromosome 1"/>
</dbReference>
<keyword evidence="2" id="KW-1185">Reference proteome</keyword>
<gene>
    <name evidence="1" type="ORF">JI435_401400</name>
</gene>
<dbReference type="EMBL" id="CP069023">
    <property type="protein sequence ID" value="QRC91489.1"/>
    <property type="molecule type" value="Genomic_DNA"/>
</dbReference>
<reference evidence="2" key="1">
    <citation type="journal article" date="2021" name="BMC Genomics">
        <title>Chromosome-level genome assembly and manually-curated proteome of model necrotroph Parastagonospora nodorum Sn15 reveals a genome-wide trove of candidate effector homologs, and redundancy of virulence-related functions within an accessory chromosome.</title>
        <authorList>
            <person name="Bertazzoni S."/>
            <person name="Jones D.A.B."/>
            <person name="Phan H.T."/>
            <person name="Tan K.-C."/>
            <person name="Hane J.K."/>
        </authorList>
    </citation>
    <scope>NUCLEOTIDE SEQUENCE [LARGE SCALE GENOMIC DNA]</scope>
    <source>
        <strain evidence="2">SN15 / ATCC MYA-4574 / FGSC 10173)</strain>
    </source>
</reference>
<name>A0A7U2EUR8_PHANO</name>
<sequence>MNTMCCPMTRTCVRSCAGNMQARYLLCFIHKRITPSKRWSQHNTDSLQGRSNMLLTLVRSRHAYIANAINRVPCLSSCRTQWPFCKFS</sequence>
<accession>A0A7U2EUR8</accession>
<organism evidence="1 2">
    <name type="scientific">Phaeosphaeria nodorum (strain SN15 / ATCC MYA-4574 / FGSC 10173)</name>
    <name type="common">Glume blotch fungus</name>
    <name type="synonym">Parastagonospora nodorum</name>
    <dbReference type="NCBI Taxonomy" id="321614"/>
    <lineage>
        <taxon>Eukaryota</taxon>
        <taxon>Fungi</taxon>
        <taxon>Dikarya</taxon>
        <taxon>Ascomycota</taxon>
        <taxon>Pezizomycotina</taxon>
        <taxon>Dothideomycetes</taxon>
        <taxon>Pleosporomycetidae</taxon>
        <taxon>Pleosporales</taxon>
        <taxon>Pleosporineae</taxon>
        <taxon>Phaeosphaeriaceae</taxon>
        <taxon>Parastagonospora</taxon>
    </lineage>
</organism>
<proteinExistence type="predicted"/>
<dbReference type="AlphaFoldDB" id="A0A7U2EUR8"/>